<keyword evidence="3" id="KW-1185">Reference proteome</keyword>
<dbReference type="Pfam" id="PF00856">
    <property type="entry name" value="SET"/>
    <property type="match status" value="1"/>
</dbReference>
<evidence type="ECO:0000259" key="1">
    <source>
        <dbReference type="PROSITE" id="PS50280"/>
    </source>
</evidence>
<feature type="domain" description="SET" evidence="1">
    <location>
        <begin position="70"/>
        <end position="189"/>
    </location>
</feature>
<evidence type="ECO:0000313" key="2">
    <source>
        <dbReference type="EMBL" id="GFH44324.1"/>
    </source>
</evidence>
<dbReference type="AlphaFoldDB" id="A0AAD3CG84"/>
<dbReference type="SUPFAM" id="SSF82199">
    <property type="entry name" value="SET domain"/>
    <property type="match status" value="1"/>
</dbReference>
<dbReference type="Proteomes" id="UP001054902">
    <property type="component" value="Unassembled WGS sequence"/>
</dbReference>
<evidence type="ECO:0000313" key="3">
    <source>
        <dbReference type="Proteomes" id="UP001054902"/>
    </source>
</evidence>
<proteinExistence type="predicted"/>
<gene>
    <name evidence="2" type="ORF">CTEN210_00798</name>
</gene>
<comment type="caution">
    <text evidence="2">The sequence shown here is derived from an EMBL/GenBank/DDBJ whole genome shotgun (WGS) entry which is preliminary data.</text>
</comment>
<dbReference type="Gene3D" id="2.170.270.10">
    <property type="entry name" value="SET domain"/>
    <property type="match status" value="1"/>
</dbReference>
<name>A0AAD3CG84_9STRA</name>
<protein>
    <recommendedName>
        <fullName evidence="1">SET domain-containing protein</fullName>
    </recommendedName>
</protein>
<reference evidence="2 3" key="1">
    <citation type="journal article" date="2021" name="Sci. Rep.">
        <title>The genome of the diatom Chaetoceros tenuissimus carries an ancient integrated fragment of an extant virus.</title>
        <authorList>
            <person name="Hongo Y."/>
            <person name="Kimura K."/>
            <person name="Takaki Y."/>
            <person name="Yoshida Y."/>
            <person name="Baba S."/>
            <person name="Kobayashi G."/>
            <person name="Nagasaki K."/>
            <person name="Hano T."/>
            <person name="Tomaru Y."/>
        </authorList>
    </citation>
    <scope>NUCLEOTIDE SEQUENCE [LARGE SCALE GENOMIC DNA]</scope>
    <source>
        <strain evidence="2 3">NIES-3715</strain>
    </source>
</reference>
<accession>A0AAD3CG84</accession>
<organism evidence="2 3">
    <name type="scientific">Chaetoceros tenuissimus</name>
    <dbReference type="NCBI Taxonomy" id="426638"/>
    <lineage>
        <taxon>Eukaryota</taxon>
        <taxon>Sar</taxon>
        <taxon>Stramenopiles</taxon>
        <taxon>Ochrophyta</taxon>
        <taxon>Bacillariophyta</taxon>
        <taxon>Coscinodiscophyceae</taxon>
        <taxon>Chaetocerotophycidae</taxon>
        <taxon>Chaetocerotales</taxon>
        <taxon>Chaetocerotaceae</taxon>
        <taxon>Chaetoceros</taxon>
    </lineage>
</organism>
<dbReference type="InterPro" id="IPR001214">
    <property type="entry name" value="SET_dom"/>
</dbReference>
<dbReference type="EMBL" id="BLLK01000019">
    <property type="protein sequence ID" value="GFH44324.1"/>
    <property type="molecule type" value="Genomic_DNA"/>
</dbReference>
<sequence length="205" mass="24281">MDFQSISKRLEYLEKWRELAIRPLKEDTHPDDLDLLEKEQDDLQLLSKKCLQVRREMNQNLPQHELALDHELQVKTSQIPDSGNGLFYEPRLDDANEIREGSILCYYTGHRHNFYSQKYLEDKSYLLHVDGDILVDPRETLDIKARYINDPLNARLINCKFVPDVKEFRCKVVATRSIHPGEELFISYGKIYWEQQPYEGKIFHG</sequence>
<dbReference type="PROSITE" id="PS50280">
    <property type="entry name" value="SET"/>
    <property type="match status" value="1"/>
</dbReference>
<dbReference type="InterPro" id="IPR046341">
    <property type="entry name" value="SET_dom_sf"/>
</dbReference>